<evidence type="ECO:0000256" key="2">
    <source>
        <dbReference type="ARBA" id="ARBA00046325"/>
    </source>
</evidence>
<organism evidence="6 7">
    <name type="scientific">Lachnellula willkommii</name>
    <dbReference type="NCBI Taxonomy" id="215461"/>
    <lineage>
        <taxon>Eukaryota</taxon>
        <taxon>Fungi</taxon>
        <taxon>Dikarya</taxon>
        <taxon>Ascomycota</taxon>
        <taxon>Pezizomycotina</taxon>
        <taxon>Leotiomycetes</taxon>
        <taxon>Helotiales</taxon>
        <taxon>Lachnaceae</taxon>
        <taxon>Lachnellula</taxon>
    </lineage>
</organism>
<keyword evidence="7" id="KW-1185">Reference proteome</keyword>
<name>A0A559M506_9HELO</name>
<feature type="chain" id="PRO_5021966458" evidence="3">
    <location>
        <begin position="18"/>
        <end position="383"/>
    </location>
</feature>
<feature type="signal peptide" evidence="3">
    <location>
        <begin position="1"/>
        <end position="17"/>
    </location>
</feature>
<dbReference type="EMBL" id="QGML01001987">
    <property type="protein sequence ID" value="TVY88035.1"/>
    <property type="molecule type" value="Genomic_DNA"/>
</dbReference>
<evidence type="ECO:0000259" key="4">
    <source>
        <dbReference type="Pfam" id="PF22903"/>
    </source>
</evidence>
<evidence type="ECO:0000313" key="6">
    <source>
        <dbReference type="EMBL" id="TVY88035.1"/>
    </source>
</evidence>
<dbReference type="AlphaFoldDB" id="A0A559M506"/>
<comment type="similarity">
    <text evidence="2">Belongs to the Diels-Alderase family.</text>
</comment>
<dbReference type="InterPro" id="IPR056402">
    <property type="entry name" value="DA_N"/>
</dbReference>
<keyword evidence="3" id="KW-0732">Signal</keyword>
<sequence length="383" mass="41538">MHLLLLSSALLLPIVASLTSPACTTSLVAGFEAVQGPVTINTSPTHPFEVPKLSAINETAWEYWYFDAVSSDGKSGVAITFFKDPSLAFLGYGNLRVGLDAVWSNGTKFSTVLFVNESTVTTCGGHTKGIWNQTNEGTNFSFQVFKNLKQVDIVVAGPQVSGTFSLKSRDPARYPRGEIVPSSTASLTLGPLIYWNEAIPAGTVHTSLTLGGVPFSFNGIGGHDRNYAPFIWDFIAQHWYWVRIVTGPYTAVYWIWTSAIDGKTYTTAFLTKDGVEIFATTNGIVSSQGKYATMLLQYGAGVHGSFADNSTGIGLRFVDHDCGKSWHFETQHQNIAFETPHVGTDNHYSRFVNTASGGQDGEEVWSGVANSEQNVITAPRPLP</sequence>
<keyword evidence="1" id="KW-0413">Isomerase</keyword>
<feature type="domain" description="Diels-Alderase N-terminal" evidence="5">
    <location>
        <begin position="50"/>
        <end position="227"/>
    </location>
</feature>
<reference evidence="6 7" key="1">
    <citation type="submission" date="2018-05" db="EMBL/GenBank/DDBJ databases">
        <title>Genome sequencing and assembly of the regulated plant pathogen Lachnellula willkommii and related sister species for the development of diagnostic species identification markers.</title>
        <authorList>
            <person name="Giroux E."/>
            <person name="Bilodeau G."/>
        </authorList>
    </citation>
    <scope>NUCLEOTIDE SEQUENCE [LARGE SCALE GENOMIC DNA]</scope>
    <source>
        <strain evidence="6 7">CBS 172.35</strain>
    </source>
</reference>
<protein>
    <submittedName>
        <fullName evidence="6">Diels-Alderase</fullName>
    </submittedName>
</protein>
<evidence type="ECO:0000256" key="1">
    <source>
        <dbReference type="ARBA" id="ARBA00023235"/>
    </source>
</evidence>
<dbReference type="InterPro" id="IPR054499">
    <property type="entry name" value="DA_C"/>
</dbReference>
<evidence type="ECO:0000313" key="7">
    <source>
        <dbReference type="Proteomes" id="UP000315522"/>
    </source>
</evidence>
<accession>A0A559M506</accession>
<feature type="domain" description="Diels-Alderase C-terminal" evidence="4">
    <location>
        <begin position="231"/>
        <end position="375"/>
    </location>
</feature>
<gene>
    <name evidence="6" type="primary">ccsF</name>
    <name evidence="6" type="ORF">LAWI1_G008490</name>
</gene>
<dbReference type="Pfam" id="PF24137">
    <property type="entry name" value="DA_N"/>
    <property type="match status" value="1"/>
</dbReference>
<comment type="caution">
    <text evidence="6">The sequence shown here is derived from an EMBL/GenBank/DDBJ whole genome shotgun (WGS) entry which is preliminary data.</text>
</comment>
<dbReference type="Pfam" id="PF22903">
    <property type="entry name" value="DA_C"/>
    <property type="match status" value="1"/>
</dbReference>
<dbReference type="Proteomes" id="UP000315522">
    <property type="component" value="Unassembled WGS sequence"/>
</dbReference>
<dbReference type="GO" id="GO:0016853">
    <property type="term" value="F:isomerase activity"/>
    <property type="evidence" value="ECO:0007669"/>
    <property type="project" value="UniProtKB-KW"/>
</dbReference>
<evidence type="ECO:0000259" key="5">
    <source>
        <dbReference type="Pfam" id="PF24137"/>
    </source>
</evidence>
<proteinExistence type="inferred from homology"/>
<evidence type="ECO:0000256" key="3">
    <source>
        <dbReference type="SAM" id="SignalP"/>
    </source>
</evidence>
<dbReference type="SUPFAM" id="SSF159245">
    <property type="entry name" value="AttH-like"/>
    <property type="match status" value="1"/>
</dbReference>